<sequence>MIDAPFQPSPPSVALTRADGIDAVQDGRHDGDKMSDTMHLGKDELIARAQAEMQRQFDTPQWTLRERLALTCRILFDGGHDSGLAGQITARTPEAGRYYTQRLGLGFDEITASNLLVVDEDLRVQEGGGMPNPANRFHSWIYRARPDVNCIIHTHPLHVASLSMLEVPLEVSHMDNCTLYDDVAFLKDWPGVPVGNEEGEIISAALGDKRAILLSHHGMLIAAGSVEEACVLALQFERAARMQLLAMSAGKIQPIPPALGREAHDWILTPKRSQVGFSYYARRALRAHPDVLS</sequence>
<evidence type="ECO:0000259" key="2">
    <source>
        <dbReference type="SMART" id="SM01007"/>
    </source>
</evidence>
<evidence type="ECO:0000313" key="3">
    <source>
        <dbReference type="EMBL" id="CAB3738044.1"/>
    </source>
</evidence>
<dbReference type="Pfam" id="PF00596">
    <property type="entry name" value="Aldolase_II"/>
    <property type="match status" value="1"/>
</dbReference>
<accession>A0ABM8L617</accession>
<dbReference type="SMART" id="SM01007">
    <property type="entry name" value="Aldolase_II"/>
    <property type="match status" value="1"/>
</dbReference>
<name>A0ABM8L617_9BURK</name>
<evidence type="ECO:0000313" key="4">
    <source>
        <dbReference type="Proteomes" id="UP000494116"/>
    </source>
</evidence>
<dbReference type="EMBL" id="CADIJS010000006">
    <property type="protein sequence ID" value="CAB3738044.1"/>
    <property type="molecule type" value="Genomic_DNA"/>
</dbReference>
<dbReference type="SUPFAM" id="SSF53639">
    <property type="entry name" value="AraD/HMP-PK domain-like"/>
    <property type="match status" value="1"/>
</dbReference>
<dbReference type="InterPro" id="IPR001303">
    <property type="entry name" value="Aldolase_II/adducin_N"/>
</dbReference>
<protein>
    <submittedName>
        <fullName evidence="3">L-fuculose phosphate aldolase</fullName>
        <ecNumber evidence="3">4.1.2.17</ecNumber>
    </submittedName>
</protein>
<comment type="similarity">
    <text evidence="1">Belongs to the aldolase class II family.</text>
</comment>
<dbReference type="InterPro" id="IPR051017">
    <property type="entry name" value="Aldolase-II_Adducin_sf"/>
</dbReference>
<keyword evidence="4" id="KW-1185">Reference proteome</keyword>
<dbReference type="Gene3D" id="3.40.225.10">
    <property type="entry name" value="Class II aldolase/adducin N-terminal domain"/>
    <property type="match status" value="1"/>
</dbReference>
<keyword evidence="3" id="KW-0456">Lyase</keyword>
<dbReference type="GO" id="GO:0008738">
    <property type="term" value="F:L-fuculose-phosphate aldolase activity"/>
    <property type="evidence" value="ECO:0007669"/>
    <property type="project" value="UniProtKB-EC"/>
</dbReference>
<evidence type="ECO:0000256" key="1">
    <source>
        <dbReference type="ARBA" id="ARBA00037961"/>
    </source>
</evidence>
<proteinExistence type="inferred from homology"/>
<organism evidence="3 4">
    <name type="scientific">Achromobacter piechaudii</name>
    <dbReference type="NCBI Taxonomy" id="72556"/>
    <lineage>
        <taxon>Bacteria</taxon>
        <taxon>Pseudomonadati</taxon>
        <taxon>Pseudomonadota</taxon>
        <taxon>Betaproteobacteria</taxon>
        <taxon>Burkholderiales</taxon>
        <taxon>Alcaligenaceae</taxon>
        <taxon>Achromobacter</taxon>
    </lineage>
</organism>
<dbReference type="NCBIfam" id="NF005484">
    <property type="entry name" value="PRK07090.1"/>
    <property type="match status" value="1"/>
</dbReference>
<dbReference type="PANTHER" id="PTHR10672:SF3">
    <property type="entry name" value="PROTEIN HU-LI TAI SHAO"/>
    <property type="match status" value="1"/>
</dbReference>
<reference evidence="3 4" key="1">
    <citation type="submission" date="2020-04" db="EMBL/GenBank/DDBJ databases">
        <authorList>
            <person name="De Canck E."/>
        </authorList>
    </citation>
    <scope>NUCLEOTIDE SEQUENCE [LARGE SCALE GENOMIC DNA]</scope>
    <source>
        <strain evidence="3 4">LMG 1873</strain>
    </source>
</reference>
<gene>
    <name evidence="3" type="primary">fucA_2</name>
    <name evidence="3" type="ORF">LMG1873_05449</name>
</gene>
<dbReference type="EC" id="4.1.2.17" evidence="3"/>
<dbReference type="PANTHER" id="PTHR10672">
    <property type="entry name" value="ADDUCIN"/>
    <property type="match status" value="1"/>
</dbReference>
<dbReference type="Proteomes" id="UP000494116">
    <property type="component" value="Unassembled WGS sequence"/>
</dbReference>
<feature type="domain" description="Class II aldolase/adducin N-terminal" evidence="2">
    <location>
        <begin position="66"/>
        <end position="244"/>
    </location>
</feature>
<dbReference type="InterPro" id="IPR036409">
    <property type="entry name" value="Aldolase_II/adducin_N_sf"/>
</dbReference>
<comment type="caution">
    <text evidence="3">The sequence shown here is derived from an EMBL/GenBank/DDBJ whole genome shotgun (WGS) entry which is preliminary data.</text>
</comment>